<comment type="subunit">
    <text evidence="4">Part of the 50S ribosomal subunit. Contacts protein L20.</text>
</comment>
<reference evidence="7" key="1">
    <citation type="submission" date="2017-09" db="EMBL/GenBank/DDBJ databases">
        <title>Depth-based differentiation of microbial function through sediment-hosted aquifers and enrichment of novel symbionts in the deep terrestrial subsurface.</title>
        <authorList>
            <person name="Probst A.J."/>
            <person name="Ladd B."/>
            <person name="Jarett J.K."/>
            <person name="Geller-Mcgrath D.E."/>
            <person name="Sieber C.M.K."/>
            <person name="Emerson J.B."/>
            <person name="Anantharaman K."/>
            <person name="Thomas B.C."/>
            <person name="Malmstrom R."/>
            <person name="Stieglmeier M."/>
            <person name="Klingl A."/>
            <person name="Woyke T."/>
            <person name="Ryan C.M."/>
            <person name="Banfield J.F."/>
        </authorList>
    </citation>
    <scope>NUCLEOTIDE SEQUENCE [LARGE SCALE GENOMIC DNA]</scope>
</reference>
<dbReference type="NCBIfam" id="TIGR00061">
    <property type="entry name" value="L21"/>
    <property type="match status" value="1"/>
</dbReference>
<dbReference type="GO" id="GO:0005737">
    <property type="term" value="C:cytoplasm"/>
    <property type="evidence" value="ECO:0007669"/>
    <property type="project" value="UniProtKB-ARBA"/>
</dbReference>
<keyword evidence="3 4" id="KW-0687">Ribonucleoprotein</keyword>
<evidence type="ECO:0000256" key="2">
    <source>
        <dbReference type="ARBA" id="ARBA00022980"/>
    </source>
</evidence>
<dbReference type="InterPro" id="IPR028909">
    <property type="entry name" value="bL21-like"/>
</dbReference>
<protein>
    <recommendedName>
        <fullName evidence="4">Large ribosomal subunit protein bL21</fullName>
    </recommendedName>
</protein>
<comment type="function">
    <text evidence="4 5">This protein binds to 23S rRNA in the presence of protein L20.</text>
</comment>
<dbReference type="GO" id="GO:0019843">
    <property type="term" value="F:rRNA binding"/>
    <property type="evidence" value="ECO:0007669"/>
    <property type="project" value="UniProtKB-UniRule"/>
</dbReference>
<name>A0A2M6WBT9_9BACT</name>
<dbReference type="HAMAP" id="MF_01363">
    <property type="entry name" value="Ribosomal_bL21"/>
    <property type="match status" value="1"/>
</dbReference>
<dbReference type="GO" id="GO:0005840">
    <property type="term" value="C:ribosome"/>
    <property type="evidence" value="ECO:0007669"/>
    <property type="project" value="UniProtKB-KW"/>
</dbReference>
<organism evidence="6 7">
    <name type="scientific">Candidatus Komeilibacteria bacterium CG10_big_fil_rev_8_21_14_0_10_41_13</name>
    <dbReference type="NCBI Taxonomy" id="1974476"/>
    <lineage>
        <taxon>Bacteria</taxon>
        <taxon>Candidatus Komeiliibacteriota</taxon>
    </lineage>
</organism>
<keyword evidence="4 5" id="KW-0699">rRNA-binding</keyword>
<gene>
    <name evidence="4 6" type="primary">rplU</name>
    <name evidence="6" type="ORF">COU22_03085</name>
</gene>
<dbReference type="SUPFAM" id="SSF141091">
    <property type="entry name" value="L21p-like"/>
    <property type="match status" value="1"/>
</dbReference>
<dbReference type="PANTHER" id="PTHR21349">
    <property type="entry name" value="50S RIBOSOMAL PROTEIN L21"/>
    <property type="match status" value="1"/>
</dbReference>
<evidence type="ECO:0000313" key="7">
    <source>
        <dbReference type="Proteomes" id="UP000230543"/>
    </source>
</evidence>
<accession>A0A2M6WBT9</accession>
<evidence type="ECO:0000256" key="3">
    <source>
        <dbReference type="ARBA" id="ARBA00023274"/>
    </source>
</evidence>
<comment type="caution">
    <text evidence="6">The sequence shown here is derived from an EMBL/GenBank/DDBJ whole genome shotgun (WGS) entry which is preliminary data.</text>
</comment>
<comment type="similarity">
    <text evidence="1 4 5">Belongs to the bacterial ribosomal protein bL21 family.</text>
</comment>
<dbReference type="GO" id="GO:1990904">
    <property type="term" value="C:ribonucleoprotein complex"/>
    <property type="evidence" value="ECO:0007669"/>
    <property type="project" value="UniProtKB-KW"/>
</dbReference>
<dbReference type="EMBL" id="PFBO01000114">
    <property type="protein sequence ID" value="PIT90268.1"/>
    <property type="molecule type" value="Genomic_DNA"/>
</dbReference>
<keyword evidence="2 4" id="KW-0689">Ribosomal protein</keyword>
<evidence type="ECO:0000256" key="5">
    <source>
        <dbReference type="RuleBase" id="RU000562"/>
    </source>
</evidence>
<dbReference type="GO" id="GO:0006412">
    <property type="term" value="P:translation"/>
    <property type="evidence" value="ECO:0007669"/>
    <property type="project" value="UniProtKB-UniRule"/>
</dbReference>
<dbReference type="Pfam" id="PF00829">
    <property type="entry name" value="Ribosomal_L21p"/>
    <property type="match status" value="1"/>
</dbReference>
<evidence type="ECO:0000313" key="6">
    <source>
        <dbReference type="EMBL" id="PIT90268.1"/>
    </source>
</evidence>
<keyword evidence="4 5" id="KW-0694">RNA-binding</keyword>
<proteinExistence type="inferred from homology"/>
<evidence type="ECO:0000256" key="1">
    <source>
        <dbReference type="ARBA" id="ARBA00008563"/>
    </source>
</evidence>
<sequence>MKFAVIKTGGKQYKVAEKSKVKVEKLQLEAGSNIEFDQVLLVADGDKVELGTPILKTKVTAKVLSQGRASKVKVEKYKPKVRYHKVYGHRQPFTEVEITKIA</sequence>
<evidence type="ECO:0000256" key="4">
    <source>
        <dbReference type="HAMAP-Rule" id="MF_01363"/>
    </source>
</evidence>
<dbReference type="GO" id="GO:0003735">
    <property type="term" value="F:structural constituent of ribosome"/>
    <property type="evidence" value="ECO:0007669"/>
    <property type="project" value="InterPro"/>
</dbReference>
<dbReference type="PANTHER" id="PTHR21349:SF0">
    <property type="entry name" value="LARGE RIBOSOMAL SUBUNIT PROTEIN BL21M"/>
    <property type="match status" value="1"/>
</dbReference>
<dbReference type="InterPro" id="IPR001787">
    <property type="entry name" value="Ribosomal_bL21"/>
</dbReference>
<dbReference type="InterPro" id="IPR036164">
    <property type="entry name" value="bL21-like_sf"/>
</dbReference>
<dbReference type="AlphaFoldDB" id="A0A2M6WBT9"/>
<dbReference type="Proteomes" id="UP000230543">
    <property type="component" value="Unassembled WGS sequence"/>
</dbReference>